<evidence type="ECO:0000256" key="2">
    <source>
        <dbReference type="ARBA" id="ARBA00001927"/>
    </source>
</evidence>
<dbReference type="PROSITE" id="PS51278">
    <property type="entry name" value="GATASE_TYPE_2"/>
    <property type="match status" value="1"/>
</dbReference>
<dbReference type="InterPro" id="IPR017932">
    <property type="entry name" value="GATase_2_dom"/>
</dbReference>
<keyword evidence="8" id="KW-0315">Glutamine amidotransferase</keyword>
<protein>
    <recommendedName>
        <fullName evidence="15">glutamate synthase (ferredoxin)</fullName>
        <ecNumber evidence="15">1.4.7.1</ecNumber>
    </recommendedName>
</protein>
<proteinExistence type="inferred from homology"/>
<organism evidence="17 18">
    <name type="scientific">Periplaneta americana</name>
    <name type="common">American cockroach</name>
    <name type="synonym">Blatta americana</name>
    <dbReference type="NCBI Taxonomy" id="6978"/>
    <lineage>
        <taxon>Eukaryota</taxon>
        <taxon>Metazoa</taxon>
        <taxon>Ecdysozoa</taxon>
        <taxon>Arthropoda</taxon>
        <taxon>Hexapoda</taxon>
        <taxon>Insecta</taxon>
        <taxon>Pterygota</taxon>
        <taxon>Neoptera</taxon>
        <taxon>Polyneoptera</taxon>
        <taxon>Dictyoptera</taxon>
        <taxon>Blattodea</taxon>
        <taxon>Blattoidea</taxon>
        <taxon>Blattidae</taxon>
        <taxon>Blattinae</taxon>
        <taxon>Periplaneta</taxon>
    </lineage>
</organism>
<evidence type="ECO:0000259" key="16">
    <source>
        <dbReference type="PROSITE" id="PS51278"/>
    </source>
</evidence>
<keyword evidence="6" id="KW-0288">FMN</keyword>
<keyword evidence="4" id="KW-0028">Amino-acid biosynthesis</keyword>
<dbReference type="Proteomes" id="UP001148838">
    <property type="component" value="Unassembled WGS sequence"/>
</dbReference>
<evidence type="ECO:0000256" key="11">
    <source>
        <dbReference type="ARBA" id="ARBA00023014"/>
    </source>
</evidence>
<evidence type="ECO:0000256" key="5">
    <source>
        <dbReference type="ARBA" id="ARBA00022630"/>
    </source>
</evidence>
<keyword evidence="5" id="KW-0285">Flavoprotein</keyword>
<evidence type="ECO:0000313" key="18">
    <source>
        <dbReference type="Proteomes" id="UP001148838"/>
    </source>
</evidence>
<dbReference type="Gene3D" id="3.60.20.10">
    <property type="entry name" value="Glutamine Phosphoribosylpyrophosphate, subunit 1, domain 1"/>
    <property type="match status" value="1"/>
</dbReference>
<dbReference type="CDD" id="cd00713">
    <property type="entry name" value="GltS"/>
    <property type="match status" value="1"/>
</dbReference>
<comment type="caution">
    <text evidence="17">The sequence shown here is derived from an EMBL/GenBank/DDBJ whole genome shotgun (WGS) entry which is preliminary data.</text>
</comment>
<sequence length="299" mass="33501">MSPGYPAFAHIGLRENPGKNLNQVTCPDRESNPGHLVSWPDALTVFVLRKRATHQIPRPGTRFYICSLSLYTVVYKGQLTSDQLWTYFRDLQSPNYDTYLALVHTRFSTNTFPSWERAHPLRCLAHNGEINTLRGNVNLMKAREGVMKSSVFGSDLKKLYPVVEPNLSDSGAVDCVLEFLVMAGNRPMPEAVMTMVPEAWQNDQTMPNDKRDFYHWSACAMEPWDGPALLTFTDGRYVGAILDRNGLRPSRFYMMKDNIMVMASEVGVYDTDPSNVILKGPLAGLCEGSNEPSGSLKAI</sequence>
<evidence type="ECO:0000256" key="13">
    <source>
        <dbReference type="ARBA" id="ARBA00023291"/>
    </source>
</evidence>
<keyword evidence="7" id="KW-0479">Metal-binding</keyword>
<keyword evidence="18" id="KW-1185">Reference proteome</keyword>
<evidence type="ECO:0000256" key="12">
    <source>
        <dbReference type="ARBA" id="ARBA00023164"/>
    </source>
</evidence>
<feature type="domain" description="Glutamine amidotransferase type-2" evidence="16">
    <location>
        <begin position="66"/>
        <end position="299"/>
    </location>
</feature>
<evidence type="ECO:0000256" key="3">
    <source>
        <dbReference type="ARBA" id="ARBA00009716"/>
    </source>
</evidence>
<dbReference type="PANTHER" id="PTHR11938">
    <property type="entry name" value="FAD NADPH DEHYDROGENASE/OXIDOREDUCTASE"/>
    <property type="match status" value="1"/>
</dbReference>
<gene>
    <name evidence="17" type="ORF">ANN_16931</name>
</gene>
<evidence type="ECO:0000256" key="10">
    <source>
        <dbReference type="ARBA" id="ARBA00023004"/>
    </source>
</evidence>
<dbReference type="SUPFAM" id="SSF56235">
    <property type="entry name" value="N-terminal nucleophile aminohydrolases (Ntn hydrolases)"/>
    <property type="match status" value="1"/>
</dbReference>
<evidence type="ECO:0000256" key="7">
    <source>
        <dbReference type="ARBA" id="ARBA00022723"/>
    </source>
</evidence>
<reference evidence="17 18" key="1">
    <citation type="journal article" date="2022" name="Allergy">
        <title>Genome assembly and annotation of Periplaneta americana reveal a comprehensive cockroach allergen profile.</title>
        <authorList>
            <person name="Wang L."/>
            <person name="Xiong Q."/>
            <person name="Saelim N."/>
            <person name="Wang L."/>
            <person name="Nong W."/>
            <person name="Wan A.T."/>
            <person name="Shi M."/>
            <person name="Liu X."/>
            <person name="Cao Q."/>
            <person name="Hui J.H.L."/>
            <person name="Sookrung N."/>
            <person name="Leung T.F."/>
            <person name="Tungtrongchitr A."/>
            <person name="Tsui S.K.W."/>
        </authorList>
    </citation>
    <scope>NUCLEOTIDE SEQUENCE [LARGE SCALE GENOMIC DNA]</scope>
    <source>
        <strain evidence="17">PWHHKU_190912</strain>
    </source>
</reference>
<comment type="pathway">
    <text evidence="14">Amino-acid biosynthesis; L-glutamate biosynthesis via GLT pathway; L-glutamate from 2-oxoglutarate and L-glutamine (ferredoxin route): step 1/1.</text>
</comment>
<keyword evidence="10" id="KW-0408">Iron</keyword>
<dbReference type="InterPro" id="IPR029055">
    <property type="entry name" value="Ntn_hydrolases_N"/>
</dbReference>
<name>A0ABQ8SRH9_PERAM</name>
<evidence type="ECO:0000256" key="8">
    <source>
        <dbReference type="ARBA" id="ARBA00022962"/>
    </source>
</evidence>
<comment type="cofactor">
    <cofactor evidence="2">
        <name>[3Fe-4S] cluster</name>
        <dbReference type="ChEBI" id="CHEBI:21137"/>
    </cofactor>
</comment>
<dbReference type="Pfam" id="PF00310">
    <property type="entry name" value="GATase_2"/>
    <property type="match status" value="1"/>
</dbReference>
<evidence type="ECO:0000256" key="4">
    <source>
        <dbReference type="ARBA" id="ARBA00022605"/>
    </source>
</evidence>
<dbReference type="EMBL" id="JAJSOF020000021">
    <property type="protein sequence ID" value="KAJ4436799.1"/>
    <property type="molecule type" value="Genomic_DNA"/>
</dbReference>
<keyword evidence="9" id="KW-0560">Oxidoreductase</keyword>
<keyword evidence="12" id="KW-0314">Glutamate biosynthesis</keyword>
<keyword evidence="11" id="KW-0411">Iron-sulfur</keyword>
<evidence type="ECO:0000256" key="1">
    <source>
        <dbReference type="ARBA" id="ARBA00001917"/>
    </source>
</evidence>
<accession>A0ABQ8SRH9</accession>
<evidence type="ECO:0000256" key="14">
    <source>
        <dbReference type="ARBA" id="ARBA00037928"/>
    </source>
</evidence>
<evidence type="ECO:0000313" key="17">
    <source>
        <dbReference type="EMBL" id="KAJ4436799.1"/>
    </source>
</evidence>
<dbReference type="EC" id="1.4.7.1" evidence="15"/>
<dbReference type="InterPro" id="IPR050711">
    <property type="entry name" value="ET-N_metabolism_enzyme"/>
</dbReference>
<comment type="cofactor">
    <cofactor evidence="1">
        <name>FMN</name>
        <dbReference type="ChEBI" id="CHEBI:58210"/>
    </cofactor>
</comment>
<evidence type="ECO:0000256" key="6">
    <source>
        <dbReference type="ARBA" id="ARBA00022643"/>
    </source>
</evidence>
<comment type="similarity">
    <text evidence="3">Belongs to the glutamate synthase family.</text>
</comment>
<dbReference type="PANTHER" id="PTHR11938:SF133">
    <property type="entry name" value="GLUTAMATE SYNTHASE (NADH)"/>
    <property type="match status" value="1"/>
</dbReference>
<evidence type="ECO:0000256" key="15">
    <source>
        <dbReference type="ARBA" id="ARBA00039085"/>
    </source>
</evidence>
<keyword evidence="13" id="KW-0003">3Fe-4S</keyword>
<evidence type="ECO:0000256" key="9">
    <source>
        <dbReference type="ARBA" id="ARBA00023002"/>
    </source>
</evidence>